<dbReference type="PANTHER" id="PTHR42643">
    <property type="entry name" value="IONOTROPIC RECEPTOR 20A-RELATED"/>
    <property type="match status" value="1"/>
</dbReference>
<evidence type="ECO:0000256" key="6">
    <source>
        <dbReference type="ARBA" id="ARBA00023170"/>
    </source>
</evidence>
<dbReference type="Proteomes" id="UP000708208">
    <property type="component" value="Unassembled WGS sequence"/>
</dbReference>
<dbReference type="AlphaFoldDB" id="A0A8J2PKA4"/>
<dbReference type="EMBL" id="CAJVCH010531681">
    <property type="protein sequence ID" value="CAG7824098.1"/>
    <property type="molecule type" value="Genomic_DNA"/>
</dbReference>
<dbReference type="OrthoDB" id="6614738at2759"/>
<dbReference type="PANTHER" id="PTHR42643:SF24">
    <property type="entry name" value="IONOTROPIC RECEPTOR 60A"/>
    <property type="match status" value="1"/>
</dbReference>
<dbReference type="GO" id="GO:0005886">
    <property type="term" value="C:plasma membrane"/>
    <property type="evidence" value="ECO:0007669"/>
    <property type="project" value="UniProtKB-SubCell"/>
</dbReference>
<comment type="subcellular location">
    <subcellularLocation>
        <location evidence="1">Cell membrane</location>
        <topology evidence="1">Multi-pass membrane protein</topology>
    </subcellularLocation>
</comment>
<evidence type="ECO:0000256" key="2">
    <source>
        <dbReference type="ARBA" id="ARBA00022475"/>
    </source>
</evidence>
<keyword evidence="4 8" id="KW-1133">Transmembrane helix</keyword>
<keyword evidence="2" id="KW-1003">Cell membrane</keyword>
<gene>
    <name evidence="10" type="ORF">AFUS01_LOCUS34276</name>
</gene>
<dbReference type="InterPro" id="IPR052192">
    <property type="entry name" value="Insect_Ionotropic_Sensory_Rcpt"/>
</dbReference>
<feature type="chain" id="PRO_5035305963" evidence="9">
    <location>
        <begin position="29"/>
        <end position="657"/>
    </location>
</feature>
<reference evidence="10" key="1">
    <citation type="submission" date="2021-06" db="EMBL/GenBank/DDBJ databases">
        <authorList>
            <person name="Hodson N. C."/>
            <person name="Mongue J. A."/>
            <person name="Jaron S. K."/>
        </authorList>
    </citation>
    <scope>NUCLEOTIDE SEQUENCE</scope>
</reference>
<feature type="transmembrane region" description="Helical" evidence="8">
    <location>
        <begin position="335"/>
        <end position="361"/>
    </location>
</feature>
<proteinExistence type="predicted"/>
<keyword evidence="6" id="KW-0675">Receptor</keyword>
<evidence type="ECO:0000256" key="5">
    <source>
        <dbReference type="ARBA" id="ARBA00023136"/>
    </source>
</evidence>
<evidence type="ECO:0000256" key="9">
    <source>
        <dbReference type="SAM" id="SignalP"/>
    </source>
</evidence>
<protein>
    <submittedName>
        <fullName evidence="10">Uncharacterized protein</fullName>
    </submittedName>
</protein>
<evidence type="ECO:0000256" key="3">
    <source>
        <dbReference type="ARBA" id="ARBA00022692"/>
    </source>
</evidence>
<organism evidence="10 11">
    <name type="scientific">Allacma fusca</name>
    <dbReference type="NCBI Taxonomy" id="39272"/>
    <lineage>
        <taxon>Eukaryota</taxon>
        <taxon>Metazoa</taxon>
        <taxon>Ecdysozoa</taxon>
        <taxon>Arthropoda</taxon>
        <taxon>Hexapoda</taxon>
        <taxon>Collembola</taxon>
        <taxon>Symphypleona</taxon>
        <taxon>Sminthuridae</taxon>
        <taxon>Allacma</taxon>
    </lineage>
</organism>
<feature type="transmembrane region" description="Helical" evidence="8">
    <location>
        <begin position="597"/>
        <end position="616"/>
    </location>
</feature>
<sequence>MRPFKSRKTKYFPLILQFLLLCIAPAWSFEQLIQELTGAVFPGYRAVIVGPPDFVNSFTNLIPTHIQQLLISDVEAFSKDLYKFKFHSLSAIFGAKLSLVSSIIVFTQLFPTPQNDVEPRGKSKHVNRFNNQLRDFLRVCINYDTVNSLQSVDVQTELAPFKNNLIVTRNQQDQSEMVERYTFSTYSKYSWNSIVHLKVGRISRSILFPDLLTNLNCHPLRISVPKIEGRIATKVIDGEERMFRGAYKTMLENFARIHNASLTVVIPKGGGTGHLIFNVWNGVMGDLVSKNADIGLVVTPTYQRYTYVDFATVVEVSRITFVSGQPLRIYTWKTILWPFSSSTWICLFLSVIVLTLILIAIQRYDKPSYHFKIHYHYLDMLVEMLLEESSVIPNINASKLVLCGWLLFALNATTVYKSKYFALLALPKTETLPKTFKELSNSDFKIGLQYLGGAEFFYINTSTNPSFVNLRKDMELIRGPTACLTKTISSRFCCIAYRGMVEYALYSNLSDKNGQSPLVISSDTYFEAPLGLALQKGAIILEKVNRFIGAFGNGGLLIQWIKKDMEFVRQLKLQWQKAENRTDAFPMKDNGPIAISLKLLSGGFLIAAVGWTVSLMGLIFEFYWSFFIMPLQSSRICIILSYFVRQTYFVPQTLRKP</sequence>
<keyword evidence="3 8" id="KW-0812">Transmembrane</keyword>
<evidence type="ECO:0000256" key="8">
    <source>
        <dbReference type="SAM" id="Phobius"/>
    </source>
</evidence>
<keyword evidence="7" id="KW-0325">Glycoprotein</keyword>
<feature type="transmembrane region" description="Helical" evidence="8">
    <location>
        <begin position="622"/>
        <end position="644"/>
    </location>
</feature>
<accession>A0A8J2PKA4</accession>
<evidence type="ECO:0000256" key="1">
    <source>
        <dbReference type="ARBA" id="ARBA00004651"/>
    </source>
</evidence>
<keyword evidence="9" id="KW-0732">Signal</keyword>
<evidence type="ECO:0000313" key="10">
    <source>
        <dbReference type="EMBL" id="CAG7824098.1"/>
    </source>
</evidence>
<name>A0A8J2PKA4_9HEXA</name>
<evidence type="ECO:0000256" key="4">
    <source>
        <dbReference type="ARBA" id="ARBA00022989"/>
    </source>
</evidence>
<evidence type="ECO:0000256" key="7">
    <source>
        <dbReference type="ARBA" id="ARBA00023180"/>
    </source>
</evidence>
<comment type="caution">
    <text evidence="10">The sequence shown here is derived from an EMBL/GenBank/DDBJ whole genome shotgun (WGS) entry which is preliminary data.</text>
</comment>
<keyword evidence="5 8" id="KW-0472">Membrane</keyword>
<feature type="signal peptide" evidence="9">
    <location>
        <begin position="1"/>
        <end position="28"/>
    </location>
</feature>
<keyword evidence="11" id="KW-1185">Reference proteome</keyword>
<evidence type="ECO:0000313" key="11">
    <source>
        <dbReference type="Proteomes" id="UP000708208"/>
    </source>
</evidence>